<reference evidence="1" key="1">
    <citation type="journal article" date="2015" name="Nature">
        <title>Complex archaea that bridge the gap between prokaryotes and eukaryotes.</title>
        <authorList>
            <person name="Spang A."/>
            <person name="Saw J.H."/>
            <person name="Jorgensen S.L."/>
            <person name="Zaremba-Niedzwiedzka K."/>
            <person name="Martijn J."/>
            <person name="Lind A.E."/>
            <person name="van Eijk R."/>
            <person name="Schleper C."/>
            <person name="Guy L."/>
            <person name="Ettema T.J."/>
        </authorList>
    </citation>
    <scope>NUCLEOTIDE SEQUENCE</scope>
</reference>
<protein>
    <submittedName>
        <fullName evidence="1">Uncharacterized protein</fullName>
    </submittedName>
</protein>
<dbReference type="EMBL" id="LAZR01027521">
    <property type="protein sequence ID" value="KKL65459.1"/>
    <property type="molecule type" value="Genomic_DNA"/>
</dbReference>
<sequence>MSRMEKLKFMVDLNWRIRFDGFDHIFSETLFFEKFIKFLTTDTGKKWLTKENGLKYVKWQEK</sequence>
<comment type="caution">
    <text evidence="1">The sequence shown here is derived from an EMBL/GenBank/DDBJ whole genome shotgun (WGS) entry which is preliminary data.</text>
</comment>
<evidence type="ECO:0000313" key="1">
    <source>
        <dbReference type="EMBL" id="KKL65459.1"/>
    </source>
</evidence>
<organism evidence="1">
    <name type="scientific">marine sediment metagenome</name>
    <dbReference type="NCBI Taxonomy" id="412755"/>
    <lineage>
        <taxon>unclassified sequences</taxon>
        <taxon>metagenomes</taxon>
        <taxon>ecological metagenomes</taxon>
    </lineage>
</organism>
<proteinExistence type="predicted"/>
<dbReference type="AlphaFoldDB" id="A0A0F9DUP9"/>
<accession>A0A0F9DUP9</accession>
<gene>
    <name evidence="1" type="ORF">LCGC14_2154760</name>
</gene>
<name>A0A0F9DUP9_9ZZZZ</name>